<dbReference type="Proteomes" id="UP000199200">
    <property type="component" value="Unassembled WGS sequence"/>
</dbReference>
<dbReference type="PROSITE" id="PS01125">
    <property type="entry name" value="ROK"/>
    <property type="match status" value="1"/>
</dbReference>
<accession>A0A1H6U5F8</accession>
<dbReference type="PANTHER" id="PTHR18964">
    <property type="entry name" value="ROK (REPRESSOR, ORF, KINASE) FAMILY"/>
    <property type="match status" value="1"/>
</dbReference>
<keyword evidence="2" id="KW-0418">Kinase</keyword>
<dbReference type="OrthoDB" id="9795247at2"/>
<dbReference type="PANTHER" id="PTHR18964:SF165">
    <property type="entry name" value="BETA-GLUCOSIDE KINASE"/>
    <property type="match status" value="1"/>
</dbReference>
<organism evidence="2 3">
    <name type="scientific">Bhargavaea ginsengi</name>
    <dbReference type="NCBI Taxonomy" id="426757"/>
    <lineage>
        <taxon>Bacteria</taxon>
        <taxon>Bacillati</taxon>
        <taxon>Bacillota</taxon>
        <taxon>Bacilli</taxon>
        <taxon>Bacillales</taxon>
        <taxon>Caryophanaceae</taxon>
        <taxon>Bhargavaea</taxon>
    </lineage>
</organism>
<evidence type="ECO:0000313" key="3">
    <source>
        <dbReference type="Proteomes" id="UP000199200"/>
    </source>
</evidence>
<protein>
    <submittedName>
        <fullName evidence="2">ROK family protein (Putative glucokinase)</fullName>
    </submittedName>
</protein>
<reference evidence="3" key="1">
    <citation type="submission" date="2016-10" db="EMBL/GenBank/DDBJ databases">
        <authorList>
            <person name="Varghese N."/>
            <person name="Submissions S."/>
        </authorList>
    </citation>
    <scope>NUCLEOTIDE SEQUENCE [LARGE SCALE GENOMIC DNA]</scope>
    <source>
        <strain evidence="3">CGMCC 1.6763</strain>
    </source>
</reference>
<name>A0A1H6U5F8_9BACL</name>
<sequence>MMLGVIDIGGTSIKYGVLGSSGELIHHDSVPTEAWRGGDAVVEKVCGISDGLRRRFDIEGIAISSAGQIDNRNGSVVFATDNIPGYTGTPVAERVSRKTGLPVTVENDVNCTALGEHWKGAGRGVRNFVCMTIGTGIGGALFLDGQLFTGSAFSAGEIGHISLYRDGKPCNCGNSGCYEQYASASALIALIRDAYEGEPDLEAFFDLVKEGEEVANEIFGRWVDDIATGLQSLVHSFNPECIIIGGGVSEQGEILRGAIEESLRKKVMPNHRKSLEVRLAEQGNRANLLGAAHHFIESRKNG</sequence>
<dbReference type="STRING" id="426757.SAMN04488127_0581"/>
<dbReference type="EMBL" id="FNZF01000001">
    <property type="protein sequence ID" value="SEI83595.1"/>
    <property type="molecule type" value="Genomic_DNA"/>
</dbReference>
<dbReference type="GO" id="GO:0016301">
    <property type="term" value="F:kinase activity"/>
    <property type="evidence" value="ECO:0007669"/>
    <property type="project" value="UniProtKB-KW"/>
</dbReference>
<keyword evidence="3" id="KW-1185">Reference proteome</keyword>
<comment type="similarity">
    <text evidence="1">Belongs to the ROK (NagC/XylR) family.</text>
</comment>
<gene>
    <name evidence="2" type="ORF">SAMN04488127_0581</name>
</gene>
<dbReference type="SUPFAM" id="SSF53067">
    <property type="entry name" value="Actin-like ATPase domain"/>
    <property type="match status" value="1"/>
</dbReference>
<dbReference type="InterPro" id="IPR000600">
    <property type="entry name" value="ROK"/>
</dbReference>
<evidence type="ECO:0000256" key="1">
    <source>
        <dbReference type="ARBA" id="ARBA00006479"/>
    </source>
</evidence>
<dbReference type="RefSeq" id="WP_092049728.1">
    <property type="nucleotide sequence ID" value="NZ_FNZF01000001.1"/>
</dbReference>
<dbReference type="InterPro" id="IPR043129">
    <property type="entry name" value="ATPase_NBD"/>
</dbReference>
<evidence type="ECO:0000313" key="2">
    <source>
        <dbReference type="EMBL" id="SEI83595.1"/>
    </source>
</evidence>
<dbReference type="Gene3D" id="3.30.420.40">
    <property type="match status" value="2"/>
</dbReference>
<proteinExistence type="inferred from homology"/>
<dbReference type="AlphaFoldDB" id="A0A1H6U5F8"/>
<dbReference type="CDD" id="cd24068">
    <property type="entry name" value="ASKHA_NBD_ROK_FnNanK-like"/>
    <property type="match status" value="1"/>
</dbReference>
<dbReference type="InterPro" id="IPR049874">
    <property type="entry name" value="ROK_cs"/>
</dbReference>
<keyword evidence="2" id="KW-0808">Transferase</keyword>
<dbReference type="Pfam" id="PF00480">
    <property type="entry name" value="ROK"/>
    <property type="match status" value="1"/>
</dbReference>